<gene>
    <name evidence="4" type="ORF">ACFQ3F_25140</name>
</gene>
<dbReference type="Proteomes" id="UP001597229">
    <property type="component" value="Unassembled WGS sequence"/>
</dbReference>
<dbReference type="Pfam" id="PF01557">
    <property type="entry name" value="FAA_hydrolase"/>
    <property type="match status" value="1"/>
</dbReference>
<dbReference type="PANTHER" id="PTHR42796">
    <property type="entry name" value="FUMARYLACETOACETATE HYDROLASE DOMAIN-CONTAINING PROTEIN 2A-RELATED"/>
    <property type="match status" value="1"/>
</dbReference>
<evidence type="ECO:0000313" key="5">
    <source>
        <dbReference type="Proteomes" id="UP001597229"/>
    </source>
</evidence>
<name>A0ABW3W746_9ACTN</name>
<dbReference type="PANTHER" id="PTHR42796:SF4">
    <property type="entry name" value="FUMARYLACETOACETATE HYDROLASE DOMAIN-CONTAINING PROTEIN 2A"/>
    <property type="match status" value="1"/>
</dbReference>
<evidence type="ECO:0000259" key="3">
    <source>
        <dbReference type="Pfam" id="PF01557"/>
    </source>
</evidence>
<dbReference type="InterPro" id="IPR051121">
    <property type="entry name" value="FAH"/>
</dbReference>
<dbReference type="InterPro" id="IPR011234">
    <property type="entry name" value="Fumarylacetoacetase-like_C"/>
</dbReference>
<organism evidence="4 5">
    <name type="scientific">Nocardioides ginsengisoli</name>
    <dbReference type="NCBI Taxonomy" id="363868"/>
    <lineage>
        <taxon>Bacteria</taxon>
        <taxon>Bacillati</taxon>
        <taxon>Actinomycetota</taxon>
        <taxon>Actinomycetes</taxon>
        <taxon>Propionibacteriales</taxon>
        <taxon>Nocardioidaceae</taxon>
        <taxon>Nocardioides</taxon>
    </lineage>
</organism>
<evidence type="ECO:0000313" key="4">
    <source>
        <dbReference type="EMBL" id="MFD1251101.1"/>
    </source>
</evidence>
<dbReference type="EMBL" id="JBHTLX010000033">
    <property type="protein sequence ID" value="MFD1251101.1"/>
    <property type="molecule type" value="Genomic_DNA"/>
</dbReference>
<feature type="domain" description="Fumarylacetoacetase-like C-terminal" evidence="3">
    <location>
        <begin position="105"/>
        <end position="343"/>
    </location>
</feature>
<keyword evidence="5" id="KW-1185">Reference proteome</keyword>
<sequence length="346" mass="37775">MSSNSFRLCTYVAGGFASVGLGVGDEPARVIDVERGFRHLHSTGRGDFVVWPTRLEMLQVLTNWDYFLPRLAQLAEVAENLPADADFVHAADAVRYAPPITNPGKILNAGANYYDHIKEMGTPEMSPETDIPYIFPKTPNNALIGDGDAIVLPRKRNWDVAQYIDWEAELAVVIGRTAEDVSPEEAIDYIAGYTIYQDISGRDKMIRETGPFSWDWYANKCNDTFAPLGPWIVPAQFVPDPQNLSIKSIVNGEVQQDSNTKEMIWTAAEMVSYASEITRLEPGDIVATGTCAGCGMAQGIEVGWDGIKDLFPNMYAGGGNFLKAGDVLVTEIEGLGRLTNSVVAAG</sequence>
<evidence type="ECO:0000256" key="1">
    <source>
        <dbReference type="ARBA" id="ARBA00010211"/>
    </source>
</evidence>
<accession>A0ABW3W746</accession>
<proteinExistence type="inferred from homology"/>
<dbReference type="Gene3D" id="3.90.850.10">
    <property type="entry name" value="Fumarylacetoacetase-like, C-terminal domain"/>
    <property type="match status" value="1"/>
</dbReference>
<comment type="caution">
    <text evidence="4">The sequence shown here is derived from an EMBL/GenBank/DDBJ whole genome shotgun (WGS) entry which is preliminary data.</text>
</comment>
<keyword evidence="4" id="KW-0378">Hydrolase</keyword>
<reference evidence="5" key="1">
    <citation type="journal article" date="2019" name="Int. J. Syst. Evol. Microbiol.">
        <title>The Global Catalogue of Microorganisms (GCM) 10K type strain sequencing project: providing services to taxonomists for standard genome sequencing and annotation.</title>
        <authorList>
            <consortium name="The Broad Institute Genomics Platform"/>
            <consortium name="The Broad Institute Genome Sequencing Center for Infectious Disease"/>
            <person name="Wu L."/>
            <person name="Ma J."/>
        </authorList>
    </citation>
    <scope>NUCLEOTIDE SEQUENCE [LARGE SCALE GENOMIC DNA]</scope>
    <source>
        <strain evidence="5">CCUG 52478</strain>
    </source>
</reference>
<comment type="similarity">
    <text evidence="1">Belongs to the FAH family.</text>
</comment>
<keyword evidence="2" id="KW-0479">Metal-binding</keyword>
<dbReference type="RefSeq" id="WP_367918163.1">
    <property type="nucleotide sequence ID" value="NZ_BAABAC010000007.1"/>
</dbReference>
<dbReference type="SUPFAM" id="SSF56529">
    <property type="entry name" value="FAH"/>
    <property type="match status" value="1"/>
</dbReference>
<dbReference type="InterPro" id="IPR036663">
    <property type="entry name" value="Fumarylacetoacetase_C_sf"/>
</dbReference>
<protein>
    <submittedName>
        <fullName evidence="4">Fumarylacetoacetate hydrolase family protein</fullName>
    </submittedName>
</protein>
<dbReference type="GO" id="GO:0016787">
    <property type="term" value="F:hydrolase activity"/>
    <property type="evidence" value="ECO:0007669"/>
    <property type="project" value="UniProtKB-KW"/>
</dbReference>
<evidence type="ECO:0000256" key="2">
    <source>
        <dbReference type="ARBA" id="ARBA00022723"/>
    </source>
</evidence>